<protein>
    <submittedName>
        <fullName evidence="1">Uncharacterized protein</fullName>
    </submittedName>
</protein>
<dbReference type="AlphaFoldDB" id="A0A0F9D0Z7"/>
<comment type="caution">
    <text evidence="1">The sequence shown here is derived from an EMBL/GenBank/DDBJ whole genome shotgun (WGS) entry which is preliminary data.</text>
</comment>
<reference evidence="1" key="1">
    <citation type="journal article" date="2015" name="Nature">
        <title>Complex archaea that bridge the gap between prokaryotes and eukaryotes.</title>
        <authorList>
            <person name="Spang A."/>
            <person name="Saw J.H."/>
            <person name="Jorgensen S.L."/>
            <person name="Zaremba-Niedzwiedzka K."/>
            <person name="Martijn J."/>
            <person name="Lind A.E."/>
            <person name="van Eijk R."/>
            <person name="Schleper C."/>
            <person name="Guy L."/>
            <person name="Ettema T.J."/>
        </authorList>
    </citation>
    <scope>NUCLEOTIDE SEQUENCE</scope>
</reference>
<name>A0A0F9D0Z7_9ZZZZ</name>
<dbReference type="EMBL" id="LAZR01043988">
    <property type="protein sequence ID" value="KKL05748.1"/>
    <property type="molecule type" value="Genomic_DNA"/>
</dbReference>
<accession>A0A0F9D0Z7</accession>
<proteinExistence type="predicted"/>
<sequence length="68" mass="7195">MKKVFTPEDAARRAQATKSVGLWQAMLVLTGQSDILLSDIDQAIFAGEVALRNAGIIAKGAACSTLDF</sequence>
<evidence type="ECO:0000313" key="1">
    <source>
        <dbReference type="EMBL" id="KKL05748.1"/>
    </source>
</evidence>
<organism evidence="1">
    <name type="scientific">marine sediment metagenome</name>
    <dbReference type="NCBI Taxonomy" id="412755"/>
    <lineage>
        <taxon>unclassified sequences</taxon>
        <taxon>metagenomes</taxon>
        <taxon>ecological metagenomes</taxon>
    </lineage>
</organism>
<gene>
    <name evidence="1" type="ORF">LCGC14_2602930</name>
</gene>